<organism evidence="1 2">
    <name type="scientific">Leucobacter edaphi</name>
    <dbReference type="NCBI Taxonomy" id="2796472"/>
    <lineage>
        <taxon>Bacteria</taxon>
        <taxon>Bacillati</taxon>
        <taxon>Actinomycetota</taxon>
        <taxon>Actinomycetes</taxon>
        <taxon>Micrococcales</taxon>
        <taxon>Microbacteriaceae</taxon>
        <taxon>Leucobacter</taxon>
    </lineage>
</organism>
<evidence type="ECO:0000313" key="2">
    <source>
        <dbReference type="Proteomes" id="UP000618733"/>
    </source>
</evidence>
<proteinExistence type="predicted"/>
<evidence type="ECO:0008006" key="3">
    <source>
        <dbReference type="Google" id="ProtNLM"/>
    </source>
</evidence>
<dbReference type="AlphaFoldDB" id="A0A934QD55"/>
<name>A0A934QD55_9MICO</name>
<reference evidence="1" key="1">
    <citation type="submission" date="2020-12" db="EMBL/GenBank/DDBJ databases">
        <title>Leucobacter sp. CAS2, isolated from Chromium sludge.</title>
        <authorList>
            <person name="Xu Z."/>
        </authorList>
    </citation>
    <scope>NUCLEOTIDE SEQUENCE</scope>
    <source>
        <strain evidence="1">CSA2</strain>
    </source>
</reference>
<dbReference type="RefSeq" id="WP_200132495.1">
    <property type="nucleotide sequence ID" value="NZ_JAEHOI010000009.1"/>
</dbReference>
<dbReference type="EMBL" id="JAEHOI010000009">
    <property type="protein sequence ID" value="MBK0422288.1"/>
    <property type="molecule type" value="Genomic_DNA"/>
</dbReference>
<evidence type="ECO:0000313" key="1">
    <source>
        <dbReference type="EMBL" id="MBK0422288.1"/>
    </source>
</evidence>
<comment type="caution">
    <text evidence="1">The sequence shown here is derived from an EMBL/GenBank/DDBJ whole genome shotgun (WGS) entry which is preliminary data.</text>
</comment>
<gene>
    <name evidence="1" type="ORF">JD292_09405</name>
</gene>
<accession>A0A934QD55</accession>
<dbReference type="Proteomes" id="UP000618733">
    <property type="component" value="Unassembled WGS sequence"/>
</dbReference>
<protein>
    <recommendedName>
        <fullName evidence="3">DUF4287 domain-containing protein</fullName>
    </recommendedName>
</protein>
<sequence>MTKKSAAAGNETRGTSIAGIERATGRDWASWMAYFDANNARELAHPEIAKLALAATPEDMQSRHWWAQGVAIAFEQQVGLRVPGQSSTGTFRVSATRTLSLDRDAAVASWVAAHGERTEHLGHAAGVPRPSRTDKRTFWRLPLEGAGKVEVAAVAKDADRSILTVSQDGIPDQEQIEAWRAHWKALLVEL</sequence>
<keyword evidence="2" id="KW-1185">Reference proteome</keyword>